<dbReference type="Proteomes" id="UP001165083">
    <property type="component" value="Unassembled WGS sequence"/>
</dbReference>
<name>A0A9W6WNH1_9STRA</name>
<comment type="caution">
    <text evidence="1">The sequence shown here is derived from an EMBL/GenBank/DDBJ whole genome shotgun (WGS) entry which is preliminary data.</text>
</comment>
<accession>A0A9W6WNH1</accession>
<reference evidence="1" key="1">
    <citation type="submission" date="2023-04" db="EMBL/GenBank/DDBJ databases">
        <title>Phytophthora lilii NBRC 32176.</title>
        <authorList>
            <person name="Ichikawa N."/>
            <person name="Sato H."/>
            <person name="Tonouchi N."/>
        </authorList>
    </citation>
    <scope>NUCLEOTIDE SEQUENCE</scope>
    <source>
        <strain evidence="1">NBRC 32176</strain>
    </source>
</reference>
<protein>
    <submittedName>
        <fullName evidence="1">Unnamed protein product</fullName>
    </submittedName>
</protein>
<evidence type="ECO:0000313" key="1">
    <source>
        <dbReference type="EMBL" id="GMF11252.1"/>
    </source>
</evidence>
<dbReference type="AlphaFoldDB" id="A0A9W6WNH1"/>
<dbReference type="EMBL" id="BSXW01000070">
    <property type="protein sequence ID" value="GMF11252.1"/>
    <property type="molecule type" value="Genomic_DNA"/>
</dbReference>
<dbReference type="OrthoDB" id="166279at2759"/>
<sequence length="168" mass="18726">MHARMRRQSLKQTEIREAREVEADCVTLDLGSACSRDSWLVQEQPSDPFAGEKHWVPHSIEELRSSSSSEGCGGNFSPGKMDDSRLEDELVLKVLQPLTQDAKFRLEGLGGLDLAVAVPAFVYRVFLADEENGYSGDATEGSPGVYRIPRLLHNSRVNLPPRPAHYYL</sequence>
<evidence type="ECO:0000313" key="2">
    <source>
        <dbReference type="Proteomes" id="UP001165083"/>
    </source>
</evidence>
<organism evidence="1 2">
    <name type="scientific">Phytophthora lilii</name>
    <dbReference type="NCBI Taxonomy" id="2077276"/>
    <lineage>
        <taxon>Eukaryota</taxon>
        <taxon>Sar</taxon>
        <taxon>Stramenopiles</taxon>
        <taxon>Oomycota</taxon>
        <taxon>Peronosporomycetes</taxon>
        <taxon>Peronosporales</taxon>
        <taxon>Peronosporaceae</taxon>
        <taxon>Phytophthora</taxon>
    </lineage>
</organism>
<keyword evidence="2" id="KW-1185">Reference proteome</keyword>
<proteinExistence type="predicted"/>
<gene>
    <name evidence="1" type="ORF">Plil01_000197800</name>
</gene>